<name>A0A172UW46_9MYCO</name>
<sequence length="99" mass="9227">MIADTAAIGAARAGLARRAAEFDAIAAGLPGAAEPCVAALGPVGADFLTALAAALADAARAASGLGADLTGAAHTAAATAAGYADAERRADHSLGTLGG</sequence>
<dbReference type="AlphaFoldDB" id="A0A172UW46"/>
<gene>
    <name evidence="1" type="ORF">A7U43_23570</name>
</gene>
<reference evidence="1 2" key="1">
    <citation type="submission" date="2016-05" db="EMBL/GenBank/DDBJ databases">
        <title>Complete genome sequence of a phthalic acid esters degrading Mycobacterium sp. YC-RL4.</title>
        <authorList>
            <person name="Ren L."/>
            <person name="Fan S."/>
            <person name="Ruth N."/>
            <person name="Jia Y."/>
            <person name="Wang J."/>
            <person name="Qiao C."/>
        </authorList>
    </citation>
    <scope>NUCLEOTIDE SEQUENCE [LARGE SCALE GENOMIC DNA]</scope>
    <source>
        <strain evidence="1 2">YC-RL4</strain>
    </source>
</reference>
<dbReference type="RefSeq" id="WP_068003574.1">
    <property type="nucleotide sequence ID" value="NZ_CP015596.1"/>
</dbReference>
<dbReference type="STRING" id="1682113.A7U43_23570"/>
<evidence type="ECO:0008006" key="3">
    <source>
        <dbReference type="Google" id="ProtNLM"/>
    </source>
</evidence>
<keyword evidence="2" id="KW-1185">Reference proteome</keyword>
<evidence type="ECO:0000313" key="1">
    <source>
        <dbReference type="EMBL" id="ANE83200.1"/>
    </source>
</evidence>
<dbReference type="Proteomes" id="UP000077143">
    <property type="component" value="Chromosome"/>
</dbReference>
<evidence type="ECO:0000313" key="2">
    <source>
        <dbReference type="Proteomes" id="UP000077143"/>
    </source>
</evidence>
<protein>
    <recommendedName>
        <fullName evidence="3">ESX-1 secretion-associated protein</fullName>
    </recommendedName>
</protein>
<proteinExistence type="predicted"/>
<dbReference type="EMBL" id="CP015596">
    <property type="protein sequence ID" value="ANE83200.1"/>
    <property type="molecule type" value="Genomic_DNA"/>
</dbReference>
<dbReference type="KEGG" id="madi:A7U43_23570"/>
<accession>A0A172UW46</accession>
<organism evidence="1 2">
    <name type="scientific">Mycobacterium adipatum</name>
    <dbReference type="NCBI Taxonomy" id="1682113"/>
    <lineage>
        <taxon>Bacteria</taxon>
        <taxon>Bacillati</taxon>
        <taxon>Actinomycetota</taxon>
        <taxon>Actinomycetes</taxon>
        <taxon>Mycobacteriales</taxon>
        <taxon>Mycobacteriaceae</taxon>
        <taxon>Mycobacterium</taxon>
    </lineage>
</organism>